<dbReference type="OrthoDB" id="9812071at2"/>
<evidence type="ECO:0000259" key="2">
    <source>
        <dbReference type="Pfam" id="PF07835"/>
    </source>
</evidence>
<dbReference type="EMBL" id="SOZD01000001">
    <property type="protein sequence ID" value="TFF27628.1"/>
    <property type="molecule type" value="Genomic_DNA"/>
</dbReference>
<evidence type="ECO:0000313" key="4">
    <source>
        <dbReference type="Proteomes" id="UP000298179"/>
    </source>
</evidence>
<name>A0A4Y8RUN0_9HYPH</name>
<dbReference type="SUPFAM" id="SSF81469">
    <property type="entry name" value="Bacterial aa3 type cytochrome c oxidase subunit IV"/>
    <property type="match status" value="1"/>
</dbReference>
<sequence length="74" mass="7954">MAGEINVDMSTAAEMDYPQHERTYALFIGLFKWGTVIVVALLLGMMVGLIMGSGVIASVLTFIVALAIGFFALR</sequence>
<dbReference type="InterPro" id="IPR012422">
    <property type="entry name" value="Cyt_c_oxidase_su4_bac-aa3"/>
</dbReference>
<dbReference type="Gene3D" id="1.20.5.160">
    <property type="entry name" value="Bacterial aa3 type cytochrome c oxidase subunit IV"/>
    <property type="match status" value="1"/>
</dbReference>
<keyword evidence="1" id="KW-1133">Transmembrane helix</keyword>
<dbReference type="InterPro" id="IPR036596">
    <property type="entry name" value="Cyt-C_aa3_sf"/>
</dbReference>
<comment type="caution">
    <text evidence="3">The sequence shown here is derived from an EMBL/GenBank/DDBJ whole genome shotgun (WGS) entry which is preliminary data.</text>
</comment>
<dbReference type="Proteomes" id="UP000298179">
    <property type="component" value="Unassembled WGS sequence"/>
</dbReference>
<gene>
    <name evidence="3" type="ORF">E3C22_04000</name>
</gene>
<evidence type="ECO:0000256" key="1">
    <source>
        <dbReference type="SAM" id="Phobius"/>
    </source>
</evidence>
<dbReference type="AlphaFoldDB" id="A0A4Y8RUN0"/>
<evidence type="ECO:0000313" key="3">
    <source>
        <dbReference type="EMBL" id="TFF27628.1"/>
    </source>
</evidence>
<reference evidence="3 4" key="1">
    <citation type="submission" date="2019-03" db="EMBL/GenBank/DDBJ databases">
        <title>Jiella endophytica sp. nov., a novel endophytic bacterium isolated from root of Ficus microcarpa Linn. f.</title>
        <authorList>
            <person name="Tuo L."/>
        </authorList>
    </citation>
    <scope>NUCLEOTIDE SEQUENCE [LARGE SCALE GENOMIC DNA]</scope>
    <source>
        <strain evidence="3 4">CBS5Q-3</strain>
    </source>
</reference>
<organism evidence="3 4">
    <name type="scientific">Jiella endophytica</name>
    <dbReference type="NCBI Taxonomy" id="2558362"/>
    <lineage>
        <taxon>Bacteria</taxon>
        <taxon>Pseudomonadati</taxon>
        <taxon>Pseudomonadota</taxon>
        <taxon>Alphaproteobacteria</taxon>
        <taxon>Hyphomicrobiales</taxon>
        <taxon>Aurantimonadaceae</taxon>
        <taxon>Jiella</taxon>
    </lineage>
</organism>
<dbReference type="Pfam" id="PF07835">
    <property type="entry name" value="COX4_pro_2"/>
    <property type="match status" value="1"/>
</dbReference>
<protein>
    <submittedName>
        <fullName evidence="3">Aa3-type cytochrome c oxidase subunit IV</fullName>
    </submittedName>
</protein>
<keyword evidence="4" id="KW-1185">Reference proteome</keyword>
<feature type="transmembrane region" description="Helical" evidence="1">
    <location>
        <begin position="24"/>
        <end position="43"/>
    </location>
</feature>
<keyword evidence="1" id="KW-0472">Membrane</keyword>
<keyword evidence="1" id="KW-0812">Transmembrane</keyword>
<feature type="transmembrane region" description="Helical" evidence="1">
    <location>
        <begin position="49"/>
        <end position="73"/>
    </location>
</feature>
<feature type="domain" description="Cytochrome c oxidase subunit IV bacterial aa3 type" evidence="2">
    <location>
        <begin position="9"/>
        <end position="48"/>
    </location>
</feature>
<accession>A0A4Y8RUN0</accession>
<proteinExistence type="predicted"/>